<dbReference type="GO" id="GO:0035438">
    <property type="term" value="F:cyclic-di-GMP binding"/>
    <property type="evidence" value="ECO:0007669"/>
    <property type="project" value="InterPro"/>
</dbReference>
<dbReference type="RefSeq" id="WP_136863162.1">
    <property type="nucleotide sequence ID" value="NZ_SWCJ01000005.1"/>
</dbReference>
<evidence type="ECO:0000256" key="1">
    <source>
        <dbReference type="PIRNR" id="PIRNR028141"/>
    </source>
</evidence>
<dbReference type="AlphaFoldDB" id="A0A4U1BT03"/>
<proteinExistence type="predicted"/>
<comment type="caution">
    <text evidence="3">The sequence shown here is derived from an EMBL/GenBank/DDBJ whole genome shotgun (WGS) entry which is preliminary data.</text>
</comment>
<keyword evidence="1" id="KW-0547">Nucleotide-binding</keyword>
<dbReference type="PIRSF" id="PIRSF028141">
    <property type="entry name" value="C-di-GMP_BP_PA4608"/>
    <property type="match status" value="1"/>
</dbReference>
<dbReference type="InterPro" id="IPR027021">
    <property type="entry name" value="C-di-GMP_BP_PA4608"/>
</dbReference>
<reference evidence="3 4" key="1">
    <citation type="submission" date="2019-04" db="EMBL/GenBank/DDBJ databases">
        <authorList>
            <person name="Hwang J.C."/>
        </authorList>
    </citation>
    <scope>NUCLEOTIDE SEQUENCE [LARGE SCALE GENOMIC DNA]</scope>
    <source>
        <strain evidence="3 4">IMCC35002</strain>
    </source>
</reference>
<dbReference type="Pfam" id="PF07238">
    <property type="entry name" value="PilZ"/>
    <property type="match status" value="1"/>
</dbReference>
<keyword evidence="1" id="KW-0973">c-di-GMP</keyword>
<gene>
    <name evidence="3" type="ORF">FCL42_09430</name>
</gene>
<dbReference type="InterPro" id="IPR009875">
    <property type="entry name" value="PilZ_domain"/>
</dbReference>
<keyword evidence="4" id="KW-1185">Reference proteome</keyword>
<comment type="function">
    <text evidence="1">Binds the second messenger bis-(3'-5') cyclic dimeric guanosine monophosphate (c-di-GMP). Can bind two c-di-GMP molecules per monomer. May play a role in bacterial second-messenger regulated processes. Binding to c-di-GMP induces a conformational change of the C- and N-termini resulting in the exposure of a highly negative surface on one side of the protein to a possible effector protein.</text>
</comment>
<comment type="subunit">
    <text evidence="1">Monomer in both c-di-GMP-bound and free forms.</text>
</comment>
<dbReference type="EMBL" id="SWCJ01000005">
    <property type="protein sequence ID" value="TKB55405.1"/>
    <property type="molecule type" value="Genomic_DNA"/>
</dbReference>
<feature type="domain" description="PilZ" evidence="2">
    <location>
        <begin position="3"/>
        <end position="99"/>
    </location>
</feature>
<dbReference type="OrthoDB" id="5298508at2"/>
<dbReference type="Proteomes" id="UP000305675">
    <property type="component" value="Unassembled WGS sequence"/>
</dbReference>
<evidence type="ECO:0000313" key="4">
    <source>
        <dbReference type="Proteomes" id="UP000305675"/>
    </source>
</evidence>
<evidence type="ECO:0000313" key="3">
    <source>
        <dbReference type="EMBL" id="TKB55405.1"/>
    </source>
</evidence>
<protein>
    <recommendedName>
        <fullName evidence="1">Cyclic diguanosine monophosphate-binding protein</fullName>
        <shortName evidence="1">c-di-GMP-binding protein</shortName>
    </recommendedName>
    <alternativeName>
        <fullName evidence="1">Pilz domain-containing protein</fullName>
    </alternativeName>
</protein>
<sequence length="117" mass="13646">MDERRHFTRVQFIAPAQIDIDNKRISSRVWDISLHGILLAMPEEFTPTMGQSLKLTIPLSDDVDIQMQAEVQRINAISLGLVWHNIDVESLIHLRRLVELHSPHSLNKELEELWQEM</sequence>
<dbReference type="Gene3D" id="2.40.10.220">
    <property type="entry name" value="predicted glycosyltransferase like domains"/>
    <property type="match status" value="1"/>
</dbReference>
<dbReference type="SUPFAM" id="SSF141371">
    <property type="entry name" value="PilZ domain-like"/>
    <property type="match status" value="1"/>
</dbReference>
<accession>A0A4U1BT03</accession>
<organism evidence="3 4">
    <name type="scientific">Ferrimonas aestuarii</name>
    <dbReference type="NCBI Taxonomy" id="2569539"/>
    <lineage>
        <taxon>Bacteria</taxon>
        <taxon>Pseudomonadati</taxon>
        <taxon>Pseudomonadota</taxon>
        <taxon>Gammaproteobacteria</taxon>
        <taxon>Alteromonadales</taxon>
        <taxon>Ferrimonadaceae</taxon>
        <taxon>Ferrimonas</taxon>
    </lineage>
</organism>
<evidence type="ECO:0000259" key="2">
    <source>
        <dbReference type="Pfam" id="PF07238"/>
    </source>
</evidence>
<name>A0A4U1BT03_9GAMM</name>